<proteinExistence type="predicted"/>
<feature type="transmembrane region" description="Helical" evidence="2">
    <location>
        <begin position="34"/>
        <end position="54"/>
    </location>
</feature>
<dbReference type="EMBL" id="FNXB01000041">
    <property type="protein sequence ID" value="SEI16766.1"/>
    <property type="molecule type" value="Genomic_DNA"/>
</dbReference>
<evidence type="ECO:0000313" key="5">
    <source>
        <dbReference type="EMBL" id="SEO96212.1"/>
    </source>
</evidence>
<dbReference type="PROSITE" id="PS51371">
    <property type="entry name" value="CBS"/>
    <property type="match status" value="1"/>
</dbReference>
<dbReference type="OrthoDB" id="9811720at2"/>
<evidence type="ECO:0000259" key="3">
    <source>
        <dbReference type="PROSITE" id="PS51371"/>
    </source>
</evidence>
<dbReference type="PANTHER" id="PTHR33741:SF5">
    <property type="entry name" value="TRANSMEMBRANE PROTEIN DDB_G0269096-RELATED"/>
    <property type="match status" value="1"/>
</dbReference>
<dbReference type="InterPro" id="IPR000644">
    <property type="entry name" value="CBS_dom"/>
</dbReference>
<feature type="transmembrane region" description="Helical" evidence="2">
    <location>
        <begin position="110"/>
        <end position="127"/>
    </location>
</feature>
<evidence type="ECO:0000256" key="1">
    <source>
        <dbReference type="PROSITE-ProRule" id="PRU00703"/>
    </source>
</evidence>
<dbReference type="Pfam" id="PF04982">
    <property type="entry name" value="TM_HPP"/>
    <property type="match status" value="1"/>
</dbReference>
<dbReference type="EMBL" id="FOCV01000031">
    <property type="protein sequence ID" value="SEO96212.1"/>
    <property type="molecule type" value="Genomic_DNA"/>
</dbReference>
<evidence type="ECO:0000313" key="4">
    <source>
        <dbReference type="EMBL" id="SEI16766.1"/>
    </source>
</evidence>
<sequence length="373" mass="39043">MSNSSSPKVDPRHRFRLRLFSPILAGATLRERMLACLGALIAIALTGMVCGYFFGQGSHLPLIVAPMGASAVLLFAVPASPLAQPWSIIGGNTISAMMGIIAAHFIHEPIIAIGVGVSLAIGAMSFTRCLHPPGGAAALTAVLGGPAVASWGLLFPFVPVALNSCILVALGILFHKLGRRNYPHIAAPAPVNTHQTIDPPSATRIGFRDEDVDAALAKFEETFDIDRGDLSRLLRQVEVEAAVRSHGTVRCADIMSRDVIAVGESATAEEARALLLKHNVRTLPVKDGSGRLMGTVGLRELMQAEQLSDHIATAAIASPDAPAISLLPDLTDGRTHAVVIVDAGGHVLGLISQTDLLGAIAHMLPEQTGRIAA</sequence>
<dbReference type="Gene3D" id="3.10.580.10">
    <property type="entry name" value="CBS-domain"/>
    <property type="match status" value="1"/>
</dbReference>
<dbReference type="InterPro" id="IPR046342">
    <property type="entry name" value="CBS_dom_sf"/>
</dbReference>
<keyword evidence="2" id="KW-0812">Transmembrane</keyword>
<reference evidence="4" key="3">
    <citation type="submission" date="2016-10" db="EMBL/GenBank/DDBJ databases">
        <authorList>
            <person name="de Groot N.N."/>
        </authorList>
    </citation>
    <scope>NUCLEOTIDE SEQUENCE [LARGE SCALE GENOMIC DNA]</scope>
    <source>
        <strain evidence="4">CCBAU85039</strain>
    </source>
</reference>
<dbReference type="RefSeq" id="WP_072380290.1">
    <property type="nucleotide sequence ID" value="NZ_FNXB01000041.1"/>
</dbReference>
<keyword evidence="7" id="KW-1185">Reference proteome</keyword>
<keyword evidence="1" id="KW-0129">CBS domain</keyword>
<organism evidence="4 6">
    <name type="scientific">Rhizobium tibeticum</name>
    <dbReference type="NCBI Taxonomy" id="501024"/>
    <lineage>
        <taxon>Bacteria</taxon>
        <taxon>Pseudomonadati</taxon>
        <taxon>Pseudomonadota</taxon>
        <taxon>Alphaproteobacteria</taxon>
        <taxon>Hyphomicrobiales</taxon>
        <taxon>Rhizobiaceae</taxon>
        <taxon>Rhizobium/Agrobacterium group</taxon>
        <taxon>Rhizobium</taxon>
    </lineage>
</organism>
<evidence type="ECO:0000256" key="2">
    <source>
        <dbReference type="SAM" id="Phobius"/>
    </source>
</evidence>
<protein>
    <submittedName>
        <fullName evidence="5">CBS domain-containing membrane protein</fullName>
    </submittedName>
    <submittedName>
        <fullName evidence="4">Putative manganese-dependent inorganic pyrophosphatase</fullName>
    </submittedName>
</protein>
<keyword evidence="2" id="KW-1133">Transmembrane helix</keyword>
<dbReference type="SMART" id="SM00116">
    <property type="entry name" value="CBS"/>
    <property type="match status" value="2"/>
</dbReference>
<dbReference type="SUPFAM" id="SSF54631">
    <property type="entry name" value="CBS-domain pair"/>
    <property type="match status" value="1"/>
</dbReference>
<dbReference type="AlphaFoldDB" id="A0A1H8TYV0"/>
<evidence type="ECO:0000313" key="6">
    <source>
        <dbReference type="Proteomes" id="UP000183063"/>
    </source>
</evidence>
<feature type="transmembrane region" description="Helical" evidence="2">
    <location>
        <begin position="60"/>
        <end position="79"/>
    </location>
</feature>
<dbReference type="PANTHER" id="PTHR33741">
    <property type="entry name" value="TRANSMEMBRANE PROTEIN DDB_G0269096-RELATED"/>
    <property type="match status" value="1"/>
</dbReference>
<keyword evidence="2" id="KW-0472">Membrane</keyword>
<dbReference type="Proteomes" id="UP000198939">
    <property type="component" value="Unassembled WGS sequence"/>
</dbReference>
<feature type="transmembrane region" description="Helical" evidence="2">
    <location>
        <begin position="160"/>
        <end position="178"/>
    </location>
</feature>
<name>A0A1H8TYV0_9HYPH</name>
<dbReference type="InterPro" id="IPR007065">
    <property type="entry name" value="HPP"/>
</dbReference>
<gene>
    <name evidence="4" type="ORF">RTCCBAU85039_5497</name>
    <name evidence="5" type="ORF">SAMN05216228_103118</name>
</gene>
<dbReference type="Proteomes" id="UP000183063">
    <property type="component" value="Unassembled WGS sequence"/>
</dbReference>
<feature type="domain" description="CBS" evidence="3">
    <location>
        <begin position="255"/>
        <end position="313"/>
    </location>
</feature>
<evidence type="ECO:0000313" key="7">
    <source>
        <dbReference type="Proteomes" id="UP000198939"/>
    </source>
</evidence>
<dbReference type="STRING" id="501024.RTCCBAU85039_5497"/>
<reference evidence="6" key="1">
    <citation type="submission" date="2016-10" db="EMBL/GenBank/DDBJ databases">
        <authorList>
            <person name="Wibberg D."/>
        </authorList>
    </citation>
    <scope>NUCLEOTIDE SEQUENCE [LARGE SCALE GENOMIC DNA]</scope>
</reference>
<dbReference type="InterPro" id="IPR058581">
    <property type="entry name" value="TM_HPP"/>
</dbReference>
<accession>A0A1H8TYV0</accession>
<dbReference type="Pfam" id="PF00571">
    <property type="entry name" value="CBS"/>
    <property type="match status" value="2"/>
</dbReference>
<reference evidence="5 7" key="2">
    <citation type="submission" date="2016-10" db="EMBL/GenBank/DDBJ databases">
        <authorList>
            <person name="Varghese N."/>
            <person name="Submissions S."/>
        </authorList>
    </citation>
    <scope>NUCLEOTIDE SEQUENCE [LARGE SCALE GENOMIC DNA]</scope>
    <source>
        <strain evidence="5 7">CGMCC 1.7071</strain>
    </source>
</reference>